<sequence length="402" mass="43266">MNDNQVMAPATAERREFLRKSLLLSIPPVLGFAGIGKVMAATGATTALTYTPPKRARGTTTLNVKNYGARGNGSNDDTTAFQKAINALPSTGGTVYVPAGNYVIDPTRNVRLRSKMHLKLDPGAELWAKSNSAERAYVLMAMQVSDVEISGGKIRGDRYRHLGTKGEWGHGIMVRGSNRVTVRDIYITDCWGDGMSIGGAAQASGAVVPCNDVVVSNIVSTNNRRQGLTIGCSRNVKVYDSEFSNTNGIAPQCGIDIEPDVNDSRTTDTVHIENCLIRKNKGNGILVYKRVTGVTIKNNTVEYNGGYGVLTVGANGGYIALNRMNRNYLCGLMFSSTSNDYQASSNVFRNNYTKIFGSHTTNYALVSMTGIKAGIAPKGNDPHVQKASTATNIRVTTNQYAK</sequence>
<evidence type="ECO:0000313" key="3">
    <source>
        <dbReference type="EMBL" id="BDU17054.1"/>
    </source>
</evidence>
<dbReference type="InterPro" id="IPR012334">
    <property type="entry name" value="Pectin_lyas_fold"/>
</dbReference>
<dbReference type="Pfam" id="PF12708">
    <property type="entry name" value="Pect-lyase_RHGA_epim"/>
    <property type="match status" value="1"/>
</dbReference>
<proteinExistence type="predicted"/>
<dbReference type="PANTHER" id="PTHR31736:SF19">
    <property type="entry name" value="PECTIN LYASE SUPERFAMILY PROTEIN-RELATED"/>
    <property type="match status" value="1"/>
</dbReference>
<dbReference type="Gene3D" id="2.160.20.10">
    <property type="entry name" value="Single-stranded right-handed beta-helix, Pectin lyase-like"/>
    <property type="match status" value="1"/>
</dbReference>
<evidence type="ECO:0000313" key="4">
    <source>
        <dbReference type="Proteomes" id="UP001317822"/>
    </source>
</evidence>
<dbReference type="SMART" id="SM00710">
    <property type="entry name" value="PbH1"/>
    <property type="match status" value="6"/>
</dbReference>
<evidence type="ECO:0000259" key="2">
    <source>
        <dbReference type="Pfam" id="PF12708"/>
    </source>
</evidence>
<accession>A0ABM8DEM7</accession>
<keyword evidence="1" id="KW-1015">Disulfide bond</keyword>
<dbReference type="RefSeq" id="WP_281779019.1">
    <property type="nucleotide sequence ID" value="NZ_AP027041.1"/>
</dbReference>
<name>A0ABM8DEM7_9GAMM</name>
<dbReference type="PANTHER" id="PTHR31736">
    <property type="match status" value="1"/>
</dbReference>
<dbReference type="SUPFAM" id="SSF51126">
    <property type="entry name" value="Pectin lyase-like"/>
    <property type="match status" value="1"/>
</dbReference>
<dbReference type="Proteomes" id="UP001317822">
    <property type="component" value="Chromosome"/>
</dbReference>
<dbReference type="EMBL" id="AP027041">
    <property type="protein sequence ID" value="BDU17054.1"/>
    <property type="molecule type" value="Genomic_DNA"/>
</dbReference>
<dbReference type="InterPro" id="IPR011050">
    <property type="entry name" value="Pectin_lyase_fold/virulence"/>
</dbReference>
<reference evidence="3 4" key="1">
    <citation type="journal article" date="2023" name="Int. J. Syst. Evol. Microbiol.">
        <title>Physiological and genomic analyses of cobalamin (vitamin B12)-auxotrophy of Lysobacter auxotrophicus sp. nov., a methionine-auxotrophic chitinolytic bacterium isolated from chitin-treated soil.</title>
        <authorList>
            <person name="Saito A."/>
            <person name="Dohra H."/>
            <person name="Hamada M."/>
            <person name="Moriuchi R."/>
            <person name="Kotsuchibashi Y."/>
            <person name="Mori K."/>
        </authorList>
    </citation>
    <scope>NUCLEOTIDE SEQUENCE [LARGE SCALE GENOMIC DNA]</scope>
    <source>
        <strain evidence="3 4">5-21a</strain>
    </source>
</reference>
<feature type="domain" description="Rhamnogalacturonase A/B/Epimerase-like pectate lyase" evidence="2">
    <location>
        <begin position="62"/>
        <end position="304"/>
    </location>
</feature>
<organism evidence="3 4">
    <name type="scientific">Lysobacter auxotrophicus</name>
    <dbReference type="NCBI Taxonomy" id="2992573"/>
    <lineage>
        <taxon>Bacteria</taxon>
        <taxon>Pseudomonadati</taxon>
        <taxon>Pseudomonadota</taxon>
        <taxon>Gammaproteobacteria</taxon>
        <taxon>Lysobacterales</taxon>
        <taxon>Lysobacteraceae</taxon>
        <taxon>Lysobacter</taxon>
    </lineage>
</organism>
<dbReference type="InterPro" id="IPR024535">
    <property type="entry name" value="RHGA/B-epi-like_pectate_lyase"/>
</dbReference>
<gene>
    <name evidence="3" type="ORF">LA521A_22550</name>
</gene>
<protein>
    <submittedName>
        <fullName evidence="3">Right-handed parallel beta-helix repeat-containing protein</fullName>
    </submittedName>
</protein>
<keyword evidence="4" id="KW-1185">Reference proteome</keyword>
<dbReference type="InterPro" id="IPR006626">
    <property type="entry name" value="PbH1"/>
</dbReference>
<evidence type="ECO:0000256" key="1">
    <source>
        <dbReference type="ARBA" id="ARBA00023157"/>
    </source>
</evidence>